<organism evidence="1 2">
    <name type="scientific">Zootermopsis nevadensis</name>
    <name type="common">Dampwood termite</name>
    <dbReference type="NCBI Taxonomy" id="136037"/>
    <lineage>
        <taxon>Eukaryota</taxon>
        <taxon>Metazoa</taxon>
        <taxon>Ecdysozoa</taxon>
        <taxon>Arthropoda</taxon>
        <taxon>Hexapoda</taxon>
        <taxon>Insecta</taxon>
        <taxon>Pterygota</taxon>
        <taxon>Neoptera</taxon>
        <taxon>Polyneoptera</taxon>
        <taxon>Dictyoptera</taxon>
        <taxon>Blattodea</taxon>
        <taxon>Blattoidea</taxon>
        <taxon>Termitoidae</taxon>
        <taxon>Termopsidae</taxon>
        <taxon>Zootermopsis</taxon>
    </lineage>
</organism>
<dbReference type="InParanoid" id="A0A067RF00"/>
<evidence type="ECO:0000313" key="2">
    <source>
        <dbReference type="Proteomes" id="UP000027135"/>
    </source>
</evidence>
<proteinExistence type="predicted"/>
<name>A0A067RF00_ZOONE</name>
<keyword evidence="2" id="KW-1185">Reference proteome</keyword>
<dbReference type="Proteomes" id="UP000027135">
    <property type="component" value="Unassembled WGS sequence"/>
</dbReference>
<gene>
    <name evidence="1" type="ORF">L798_06625</name>
</gene>
<evidence type="ECO:0000313" key="1">
    <source>
        <dbReference type="EMBL" id="KDR18644.1"/>
    </source>
</evidence>
<dbReference type="EMBL" id="KK852680">
    <property type="protein sequence ID" value="KDR18644.1"/>
    <property type="molecule type" value="Genomic_DNA"/>
</dbReference>
<dbReference type="AlphaFoldDB" id="A0A067RF00"/>
<protein>
    <submittedName>
        <fullName evidence="1">Uncharacterized protein</fullName>
    </submittedName>
</protein>
<accession>A0A067RF00</accession>
<reference evidence="1 2" key="1">
    <citation type="journal article" date="2014" name="Nat. Commun.">
        <title>Molecular traces of alternative social organization in a termite genome.</title>
        <authorList>
            <person name="Terrapon N."/>
            <person name="Li C."/>
            <person name="Robertson H.M."/>
            <person name="Ji L."/>
            <person name="Meng X."/>
            <person name="Booth W."/>
            <person name="Chen Z."/>
            <person name="Childers C.P."/>
            <person name="Glastad K.M."/>
            <person name="Gokhale K."/>
            <person name="Gowin J."/>
            <person name="Gronenberg W."/>
            <person name="Hermansen R.A."/>
            <person name="Hu H."/>
            <person name="Hunt B.G."/>
            <person name="Huylmans A.K."/>
            <person name="Khalil S.M."/>
            <person name="Mitchell R.D."/>
            <person name="Munoz-Torres M.C."/>
            <person name="Mustard J.A."/>
            <person name="Pan H."/>
            <person name="Reese J.T."/>
            <person name="Scharf M.E."/>
            <person name="Sun F."/>
            <person name="Vogel H."/>
            <person name="Xiao J."/>
            <person name="Yang W."/>
            <person name="Yang Z."/>
            <person name="Yang Z."/>
            <person name="Zhou J."/>
            <person name="Zhu J."/>
            <person name="Brent C.S."/>
            <person name="Elsik C.G."/>
            <person name="Goodisman M.A."/>
            <person name="Liberles D.A."/>
            <person name="Roe R.M."/>
            <person name="Vargo E.L."/>
            <person name="Vilcinskas A."/>
            <person name="Wang J."/>
            <person name="Bornberg-Bauer E."/>
            <person name="Korb J."/>
            <person name="Zhang G."/>
            <person name="Liebig J."/>
        </authorList>
    </citation>
    <scope>NUCLEOTIDE SEQUENCE [LARGE SCALE GENOMIC DNA]</scope>
    <source>
        <tissue evidence="1">Whole organism</tissue>
    </source>
</reference>
<sequence length="68" mass="7707">MESIPSSANVECRLTVFRSRIPRILLTHSTMLPDPPLPARFSATTMLATTGHDCFMKLFSTIRHEDIF</sequence>